<dbReference type="InterPro" id="IPR013154">
    <property type="entry name" value="ADH-like_N"/>
</dbReference>
<dbReference type="Proteomes" id="UP000190626">
    <property type="component" value="Unassembled WGS sequence"/>
</dbReference>
<evidence type="ECO:0000256" key="4">
    <source>
        <dbReference type="ARBA" id="ARBA00023002"/>
    </source>
</evidence>
<dbReference type="PANTHER" id="PTHR43189">
    <property type="entry name" value="ZINC-TYPE ALCOHOL DEHYDROGENASE-LIKE PROTEIN C1198.01-RELATED"/>
    <property type="match status" value="1"/>
</dbReference>
<evidence type="ECO:0000313" key="7">
    <source>
        <dbReference type="EMBL" id="OPH54707.1"/>
    </source>
</evidence>
<dbReference type="EMBL" id="MBTG01000021">
    <property type="protein sequence ID" value="OPH54707.1"/>
    <property type="molecule type" value="Genomic_DNA"/>
</dbReference>
<dbReference type="InterPro" id="IPR011032">
    <property type="entry name" value="GroES-like_sf"/>
</dbReference>
<dbReference type="STRING" id="1469647.BC351_31335"/>
<keyword evidence="8" id="KW-1185">Reference proteome</keyword>
<evidence type="ECO:0000256" key="3">
    <source>
        <dbReference type="ARBA" id="ARBA00022833"/>
    </source>
</evidence>
<dbReference type="InterPro" id="IPR031640">
    <property type="entry name" value="Glu_dehyd_C"/>
</dbReference>
<dbReference type="OrthoDB" id="9809185at2"/>
<name>A0A1V4HH65_9BACL</name>
<dbReference type="SUPFAM" id="SSF51735">
    <property type="entry name" value="NAD(P)-binding Rossmann-fold domains"/>
    <property type="match status" value="1"/>
</dbReference>
<accession>A0A1V4HH65</accession>
<dbReference type="CDD" id="cd08230">
    <property type="entry name" value="glucose_DH"/>
    <property type="match status" value="1"/>
</dbReference>
<dbReference type="SUPFAM" id="SSF50129">
    <property type="entry name" value="GroES-like"/>
    <property type="match status" value="1"/>
</dbReference>
<dbReference type="PANTHER" id="PTHR43189:SF2">
    <property type="entry name" value="GLUCOSE 1-DEHYDROGENASE"/>
    <property type="match status" value="1"/>
</dbReference>
<sequence>MKAIRVKNLRKGNPTIEIEDLPDPVLSHPQEVIVKVLAVGLDGTDKEILKEKYGVPPEGEDDLTTGHESLGVITEAGTDSGFRKGDLVTAIVRRPCRNQNCVNCRNGHSDFCQTGEYVERGIKGANGFLSEYYKEEGRYLVQVPLDLLQHGMLVEPQSIVEKVWDQVLRVQQRLIWEPKSALILGSGPLGLLAAMTCRLLGLEVYVWSMSPQDSLQAQLVKDSGGMYQQSGAAGAAATLTAYAERLGKPLDLILECTGFSPLAFEAMAVLAPNGVLALLGVTPADRKLEISSDMLNQSMVLENKCVLGSVNAARKDFETAIYRLQLMEKNYPGWLDRLVTNRMKLDAVPQLDFSSIPIKAVVDIVPVEQWRELVKQTEEAAYSFSV</sequence>
<evidence type="ECO:0000313" key="8">
    <source>
        <dbReference type="Proteomes" id="UP000190626"/>
    </source>
</evidence>
<keyword evidence="2" id="KW-0479">Metal-binding</keyword>
<dbReference type="RefSeq" id="WP_079414960.1">
    <property type="nucleotide sequence ID" value="NZ_MBTG01000021.1"/>
</dbReference>
<dbReference type="GO" id="GO:0016491">
    <property type="term" value="F:oxidoreductase activity"/>
    <property type="evidence" value="ECO:0007669"/>
    <property type="project" value="UniProtKB-KW"/>
</dbReference>
<organism evidence="7 8">
    <name type="scientific">Paenibacillus ferrarius</name>
    <dbReference type="NCBI Taxonomy" id="1469647"/>
    <lineage>
        <taxon>Bacteria</taxon>
        <taxon>Bacillati</taxon>
        <taxon>Bacillota</taxon>
        <taxon>Bacilli</taxon>
        <taxon>Bacillales</taxon>
        <taxon>Paenibacillaceae</taxon>
        <taxon>Paenibacillus</taxon>
    </lineage>
</organism>
<proteinExistence type="predicted"/>
<dbReference type="GO" id="GO:0046872">
    <property type="term" value="F:metal ion binding"/>
    <property type="evidence" value="ECO:0007669"/>
    <property type="project" value="UniProtKB-KW"/>
</dbReference>
<dbReference type="Gene3D" id="3.40.50.720">
    <property type="entry name" value="NAD(P)-binding Rossmann-like Domain"/>
    <property type="match status" value="1"/>
</dbReference>
<dbReference type="AlphaFoldDB" id="A0A1V4HH65"/>
<evidence type="ECO:0000259" key="5">
    <source>
        <dbReference type="Pfam" id="PF08240"/>
    </source>
</evidence>
<evidence type="ECO:0000259" key="6">
    <source>
        <dbReference type="Pfam" id="PF16912"/>
    </source>
</evidence>
<dbReference type="Gene3D" id="3.90.180.10">
    <property type="entry name" value="Medium-chain alcohol dehydrogenases, catalytic domain"/>
    <property type="match status" value="1"/>
</dbReference>
<protein>
    <submittedName>
        <fullName evidence="7">Glucose dehydrogenase</fullName>
    </submittedName>
</protein>
<evidence type="ECO:0000256" key="2">
    <source>
        <dbReference type="ARBA" id="ARBA00022723"/>
    </source>
</evidence>
<reference evidence="8" key="1">
    <citation type="submission" date="2016-07" db="EMBL/GenBank/DDBJ databases">
        <authorList>
            <person name="Florea S."/>
            <person name="Webb J.S."/>
            <person name="Jaromczyk J."/>
            <person name="Schardl C.L."/>
        </authorList>
    </citation>
    <scope>NUCLEOTIDE SEQUENCE [LARGE SCALE GENOMIC DNA]</scope>
    <source>
        <strain evidence="8">CY1</strain>
    </source>
</reference>
<comment type="caution">
    <text evidence="7">The sequence shown here is derived from an EMBL/GenBank/DDBJ whole genome shotgun (WGS) entry which is preliminary data.</text>
</comment>
<feature type="domain" description="Alcohol dehydrogenase-like N-terminal" evidence="5">
    <location>
        <begin position="29"/>
        <end position="144"/>
    </location>
</feature>
<dbReference type="Pfam" id="PF08240">
    <property type="entry name" value="ADH_N"/>
    <property type="match status" value="1"/>
</dbReference>
<keyword evidence="3" id="KW-0862">Zinc</keyword>
<evidence type="ECO:0000256" key="1">
    <source>
        <dbReference type="ARBA" id="ARBA00001947"/>
    </source>
</evidence>
<keyword evidence="4" id="KW-0560">Oxidoreductase</keyword>
<dbReference type="Pfam" id="PF16912">
    <property type="entry name" value="Glu_dehyd_C"/>
    <property type="match status" value="1"/>
</dbReference>
<dbReference type="InterPro" id="IPR036291">
    <property type="entry name" value="NAD(P)-bd_dom_sf"/>
</dbReference>
<gene>
    <name evidence="7" type="ORF">BC351_31335</name>
</gene>
<feature type="domain" description="Glucose dehydrogenase C-terminal" evidence="6">
    <location>
        <begin position="149"/>
        <end position="364"/>
    </location>
</feature>
<comment type="cofactor">
    <cofactor evidence="1">
        <name>Zn(2+)</name>
        <dbReference type="ChEBI" id="CHEBI:29105"/>
    </cofactor>
</comment>